<sequence>KEVAEGKGLYVFFFLPIRIENMIDHLALKVLFVPMDC</sequence>
<feature type="non-terminal residue" evidence="1">
    <location>
        <position position="1"/>
    </location>
</feature>
<dbReference type="EMBL" id="BARV01006533">
    <property type="protein sequence ID" value="GAI14192.1"/>
    <property type="molecule type" value="Genomic_DNA"/>
</dbReference>
<protein>
    <submittedName>
        <fullName evidence="1">Uncharacterized protein</fullName>
    </submittedName>
</protein>
<accession>X1L4B1</accession>
<name>X1L4B1_9ZZZZ</name>
<reference evidence="1" key="1">
    <citation type="journal article" date="2014" name="Front. Microbiol.">
        <title>High frequency of phylogenetically diverse reductive dehalogenase-homologous genes in deep subseafloor sedimentary metagenomes.</title>
        <authorList>
            <person name="Kawai M."/>
            <person name="Futagami T."/>
            <person name="Toyoda A."/>
            <person name="Takaki Y."/>
            <person name="Nishi S."/>
            <person name="Hori S."/>
            <person name="Arai W."/>
            <person name="Tsubouchi T."/>
            <person name="Morono Y."/>
            <person name="Uchiyama I."/>
            <person name="Ito T."/>
            <person name="Fujiyama A."/>
            <person name="Inagaki F."/>
            <person name="Takami H."/>
        </authorList>
    </citation>
    <scope>NUCLEOTIDE SEQUENCE</scope>
    <source>
        <strain evidence="1">Expedition CK06-06</strain>
    </source>
</reference>
<dbReference type="AlphaFoldDB" id="X1L4B1"/>
<organism evidence="1">
    <name type="scientific">marine sediment metagenome</name>
    <dbReference type="NCBI Taxonomy" id="412755"/>
    <lineage>
        <taxon>unclassified sequences</taxon>
        <taxon>metagenomes</taxon>
        <taxon>ecological metagenomes</taxon>
    </lineage>
</organism>
<gene>
    <name evidence="1" type="ORF">S06H3_13384</name>
</gene>
<evidence type="ECO:0000313" key="1">
    <source>
        <dbReference type="EMBL" id="GAI14192.1"/>
    </source>
</evidence>
<comment type="caution">
    <text evidence="1">The sequence shown here is derived from an EMBL/GenBank/DDBJ whole genome shotgun (WGS) entry which is preliminary data.</text>
</comment>
<proteinExistence type="predicted"/>